<dbReference type="GO" id="GO:0006355">
    <property type="term" value="P:regulation of DNA-templated transcription"/>
    <property type="evidence" value="ECO:0007669"/>
    <property type="project" value="InterPro"/>
</dbReference>
<protein>
    <recommendedName>
        <fullName evidence="1">HTH luxR-type domain-containing protein</fullName>
    </recommendedName>
</protein>
<accession>A0A3B0S8S0</accession>
<dbReference type="EMBL" id="UOEE01000319">
    <property type="protein sequence ID" value="VAW01418.1"/>
    <property type="molecule type" value="Genomic_DNA"/>
</dbReference>
<organism evidence="2">
    <name type="scientific">hydrothermal vent metagenome</name>
    <dbReference type="NCBI Taxonomy" id="652676"/>
    <lineage>
        <taxon>unclassified sequences</taxon>
        <taxon>metagenomes</taxon>
        <taxon>ecological metagenomes</taxon>
    </lineage>
</organism>
<evidence type="ECO:0000259" key="1">
    <source>
        <dbReference type="SMART" id="SM00421"/>
    </source>
</evidence>
<dbReference type="SMART" id="SM00421">
    <property type="entry name" value="HTH_LUXR"/>
    <property type="match status" value="1"/>
</dbReference>
<dbReference type="Gene3D" id="3.40.50.1820">
    <property type="entry name" value="alpha/beta hydrolase"/>
    <property type="match status" value="1"/>
</dbReference>
<dbReference type="InterPro" id="IPR036388">
    <property type="entry name" value="WH-like_DNA-bd_sf"/>
</dbReference>
<dbReference type="SUPFAM" id="SSF46894">
    <property type="entry name" value="C-terminal effector domain of the bipartite response regulators"/>
    <property type="match status" value="1"/>
</dbReference>
<gene>
    <name evidence="2" type="ORF">MNBD_ALPHA06-1859</name>
</gene>
<dbReference type="Gene3D" id="1.10.10.10">
    <property type="entry name" value="Winged helix-like DNA-binding domain superfamily/Winged helix DNA-binding domain"/>
    <property type="match status" value="1"/>
</dbReference>
<dbReference type="InterPro" id="IPR000792">
    <property type="entry name" value="Tscrpt_reg_LuxR_C"/>
</dbReference>
<dbReference type="InterPro" id="IPR029058">
    <property type="entry name" value="AB_hydrolase_fold"/>
</dbReference>
<evidence type="ECO:0000313" key="2">
    <source>
        <dbReference type="EMBL" id="VAW01418.1"/>
    </source>
</evidence>
<sequence>MKTGRSFRPIGVFATIMANKSPTQPKNNHASDLVEQAYSLTTNPEEYDQLVLTWEKRISSLVKKNALEIGANEHQIATGEDEHLLRAFTIIERLSAAEQTGAVALDDLLAAYTSPAILARPDGSIRATNNAASQILGVHTHINEIAVDSDNAKTLIERLSPNSATATASPTVLRAYGSDGQSLVLVFSPFHRDQEEPLTLIQTAEINWTKAVDQLLREGFSLTKAEISVTNSIVAGHSIADIAKNSDKSINTIRSQLSSVLAKTGARTQSDLVRLIAGISQIATLKVKPTNNIVAAAKALPDIEEHILLLPDGRKVAYRLIGPKGGRWAVFCHSMFGGPYLSAPARARLRQHNIRLLAVARPGFGETSPVKGGRETRHRTMSQDLKAVMADLGTGPCVLLGQEAGGGQGYTIAHFEPGLISAQVNFSSGIPFTKPEHIKGLPARMRGYMWTARLAPHILPLMIKGAVALLQKGKIELFHRTYYHGEGMDYETSQRSEVALILKKGAEFSYAQGHDAILEQTIDLSLDWSGYLDNFTHPTTLIHGEQNSQFPAKFVKKFADERQNVSFIKVRDGGLLLMHTHAELIIDVLDKQMKSLAGH</sequence>
<dbReference type="SUPFAM" id="SSF53474">
    <property type="entry name" value="alpha/beta-Hydrolases"/>
    <property type="match status" value="1"/>
</dbReference>
<dbReference type="AlphaFoldDB" id="A0A3B0S8S0"/>
<proteinExistence type="predicted"/>
<reference evidence="2" key="1">
    <citation type="submission" date="2018-06" db="EMBL/GenBank/DDBJ databases">
        <authorList>
            <person name="Zhirakovskaya E."/>
        </authorList>
    </citation>
    <scope>NUCLEOTIDE SEQUENCE</scope>
</reference>
<dbReference type="GO" id="GO:0003677">
    <property type="term" value="F:DNA binding"/>
    <property type="evidence" value="ECO:0007669"/>
    <property type="project" value="InterPro"/>
</dbReference>
<feature type="domain" description="HTH luxR-type" evidence="1">
    <location>
        <begin position="219"/>
        <end position="276"/>
    </location>
</feature>
<name>A0A3B0S8S0_9ZZZZ</name>
<dbReference type="InterPro" id="IPR016032">
    <property type="entry name" value="Sig_transdc_resp-reg_C-effctor"/>
</dbReference>